<dbReference type="InterPro" id="IPR029063">
    <property type="entry name" value="SAM-dependent_MTases_sf"/>
</dbReference>
<evidence type="ECO:0000259" key="2">
    <source>
        <dbReference type="Pfam" id="PF13649"/>
    </source>
</evidence>
<dbReference type="Pfam" id="PF13649">
    <property type="entry name" value="Methyltransf_25"/>
    <property type="match status" value="1"/>
</dbReference>
<protein>
    <submittedName>
        <fullName evidence="3">Type 11 methyltransferase</fullName>
    </submittedName>
</protein>
<dbReference type="KEGG" id="vta:A0941"/>
<keyword evidence="3" id="KW-0489">Methyltransferase</keyword>
<organism evidence="3 4">
    <name type="scientific">Vibrio tapetis subsp. tapetis</name>
    <dbReference type="NCBI Taxonomy" id="1671868"/>
    <lineage>
        <taxon>Bacteria</taxon>
        <taxon>Pseudomonadati</taxon>
        <taxon>Pseudomonadota</taxon>
        <taxon>Gammaproteobacteria</taxon>
        <taxon>Vibrionales</taxon>
        <taxon>Vibrionaceae</taxon>
        <taxon>Vibrio</taxon>
    </lineage>
</organism>
<name>A0A2N8ZAJ3_9VIBR</name>
<sequence>MKPADIGKAYDQITHLWTNESFDITNGVDAHKTAFQFVKHYGKALDIGCGCTGRFIDLLTEQGFTPSGLDISSKKLAIAKQRHPDVEFIEADVCEYELVQQYDFITAWDSIWHIPLAQQTKVLTKIVNALNQGGVFIFSFGGTAESGEHTDSFMGPQVYYSSLGTNGFLSLFIELGCQIRHVEFDQYPEFHTFMVVEKVA</sequence>
<evidence type="ECO:0000313" key="3">
    <source>
        <dbReference type="EMBL" id="SON48920.1"/>
    </source>
</evidence>
<dbReference type="Proteomes" id="UP000235828">
    <property type="component" value="Chromosome A"/>
</dbReference>
<dbReference type="Gene3D" id="3.40.50.150">
    <property type="entry name" value="Vaccinia Virus protein VP39"/>
    <property type="match status" value="1"/>
</dbReference>
<dbReference type="GO" id="GO:0032259">
    <property type="term" value="P:methylation"/>
    <property type="evidence" value="ECO:0007669"/>
    <property type="project" value="UniProtKB-KW"/>
</dbReference>
<dbReference type="SUPFAM" id="SSF53335">
    <property type="entry name" value="S-adenosyl-L-methionine-dependent methyltransferases"/>
    <property type="match status" value="1"/>
</dbReference>
<keyword evidence="1 3" id="KW-0808">Transferase</keyword>
<dbReference type="EMBL" id="LT960611">
    <property type="protein sequence ID" value="SON48920.1"/>
    <property type="molecule type" value="Genomic_DNA"/>
</dbReference>
<proteinExistence type="predicted"/>
<keyword evidence="4" id="KW-1185">Reference proteome</keyword>
<dbReference type="AlphaFoldDB" id="A0A2N8ZAJ3"/>
<gene>
    <name evidence="3" type="ORF">VTAP4600_A0941</name>
</gene>
<dbReference type="PANTHER" id="PTHR43861">
    <property type="entry name" value="TRANS-ACONITATE 2-METHYLTRANSFERASE-RELATED"/>
    <property type="match status" value="1"/>
</dbReference>
<evidence type="ECO:0000313" key="4">
    <source>
        <dbReference type="Proteomes" id="UP000235828"/>
    </source>
</evidence>
<dbReference type="InterPro" id="IPR041698">
    <property type="entry name" value="Methyltransf_25"/>
</dbReference>
<dbReference type="OrthoDB" id="6681190at2"/>
<feature type="domain" description="Methyltransferase" evidence="2">
    <location>
        <begin position="45"/>
        <end position="134"/>
    </location>
</feature>
<dbReference type="GO" id="GO:0008168">
    <property type="term" value="F:methyltransferase activity"/>
    <property type="evidence" value="ECO:0007669"/>
    <property type="project" value="UniProtKB-KW"/>
</dbReference>
<evidence type="ECO:0000256" key="1">
    <source>
        <dbReference type="ARBA" id="ARBA00022679"/>
    </source>
</evidence>
<dbReference type="RefSeq" id="WP_102521679.1">
    <property type="nucleotide sequence ID" value="NZ_LT960611.1"/>
</dbReference>
<dbReference type="CDD" id="cd02440">
    <property type="entry name" value="AdoMet_MTases"/>
    <property type="match status" value="1"/>
</dbReference>
<accession>A0A2N8ZAJ3</accession>
<reference evidence="3 4" key="1">
    <citation type="submission" date="2017-10" db="EMBL/GenBank/DDBJ databases">
        <authorList>
            <person name="Banno H."/>
            <person name="Chua N.-H."/>
        </authorList>
    </citation>
    <scope>NUCLEOTIDE SEQUENCE [LARGE SCALE GENOMIC DNA]</scope>
    <source>
        <strain evidence="3">Vibrio tapetis CECT4600</strain>
    </source>
</reference>